<evidence type="ECO:0000256" key="15">
    <source>
        <dbReference type="ARBA" id="ARBA00047631"/>
    </source>
</evidence>
<dbReference type="PROSITE" id="PS51192">
    <property type="entry name" value="HELICASE_ATP_BIND_1"/>
    <property type="match status" value="1"/>
</dbReference>
<evidence type="ECO:0000256" key="14">
    <source>
        <dbReference type="ARBA" id="ARBA00023280"/>
    </source>
</evidence>
<dbReference type="KEGG" id="vg:30090135"/>
<protein>
    <recommendedName>
        <fullName evidence="4">Genome polyprotein</fullName>
    </recommendedName>
</protein>
<evidence type="ECO:0000256" key="11">
    <source>
        <dbReference type="ARBA" id="ARBA00022840"/>
    </source>
</evidence>
<dbReference type="GO" id="GO:0003968">
    <property type="term" value="F:RNA-directed RNA polymerase activity"/>
    <property type="evidence" value="ECO:0007669"/>
    <property type="project" value="UniProtKB-KW"/>
</dbReference>
<keyword evidence="7" id="KW-0808">Transferase</keyword>
<dbReference type="GO" id="GO:0033644">
    <property type="term" value="C:host cell membrane"/>
    <property type="evidence" value="ECO:0007669"/>
    <property type="project" value="UniProtKB-SubCell"/>
</dbReference>
<keyword evidence="13" id="KW-0693">Viral RNA replication</keyword>
<evidence type="ECO:0000256" key="4">
    <source>
        <dbReference type="ARBA" id="ARBA00020107"/>
    </source>
</evidence>
<keyword evidence="12" id="KW-0946">Virion</keyword>
<organism evidence="21 22">
    <name type="scientific">Botrytis cinerea betaendornavirus 1</name>
    <dbReference type="NCBI Taxonomy" id="2169747"/>
    <lineage>
        <taxon>Viruses</taxon>
        <taxon>Riboviria</taxon>
        <taxon>Orthornavirae</taxon>
        <taxon>Kitrinoviricota</taxon>
        <taxon>Alsuviricetes</taxon>
        <taxon>Martellivirales</taxon>
        <taxon>Endornaviridae</taxon>
        <taxon>Betaendornavirus</taxon>
        <taxon>Betaendornavirus botrytidis</taxon>
    </lineage>
</organism>
<dbReference type="InterPro" id="IPR027351">
    <property type="entry name" value="(+)RNA_virus_helicase_core_dom"/>
</dbReference>
<feature type="domain" description="RdRp catalytic" evidence="18">
    <location>
        <begin position="3500"/>
        <end position="3611"/>
    </location>
</feature>
<proteinExistence type="predicted"/>
<evidence type="ECO:0000256" key="1">
    <source>
        <dbReference type="ARBA" id="ARBA00004242"/>
    </source>
</evidence>
<feature type="domain" description="Alphavirus-like MT" evidence="20">
    <location>
        <begin position="536"/>
        <end position="739"/>
    </location>
</feature>
<dbReference type="GO" id="GO:0044423">
    <property type="term" value="C:virion component"/>
    <property type="evidence" value="ECO:0007669"/>
    <property type="project" value="UniProtKB-KW"/>
</dbReference>
<feature type="region of interest" description="Disordered" evidence="17">
    <location>
        <begin position="1134"/>
        <end position="1239"/>
    </location>
</feature>
<evidence type="ECO:0000256" key="2">
    <source>
        <dbReference type="ARBA" id="ARBA00004328"/>
    </source>
</evidence>
<evidence type="ECO:0000256" key="13">
    <source>
        <dbReference type="ARBA" id="ARBA00022953"/>
    </source>
</evidence>
<evidence type="ECO:0000256" key="17">
    <source>
        <dbReference type="SAM" id="MobiDB-lite"/>
    </source>
</evidence>
<dbReference type="InterPro" id="IPR002588">
    <property type="entry name" value="Alphavirus-like_MT_dom"/>
</dbReference>
<dbReference type="InterPro" id="IPR043502">
    <property type="entry name" value="DNA/RNA_pol_sf"/>
</dbReference>
<evidence type="ECO:0000256" key="6">
    <source>
        <dbReference type="ARBA" id="ARBA00022632"/>
    </source>
</evidence>
<dbReference type="SUPFAM" id="SSF56672">
    <property type="entry name" value="DNA/RNA polymerases"/>
    <property type="match status" value="1"/>
</dbReference>
<dbReference type="GO" id="GO:0052170">
    <property type="term" value="P:symbiont-mediated suppression of host innate immune response"/>
    <property type="evidence" value="ECO:0007669"/>
    <property type="project" value="UniProtKB-KW"/>
</dbReference>
<dbReference type="SUPFAM" id="SSF52540">
    <property type="entry name" value="P-loop containing nucleoside triphosphate hydrolases"/>
    <property type="match status" value="2"/>
</dbReference>
<feature type="compositionally biased region" description="Polar residues" evidence="17">
    <location>
        <begin position="2590"/>
        <end position="2600"/>
    </location>
</feature>
<dbReference type="GeneID" id="30090135"/>
<feature type="compositionally biased region" description="Polar residues" evidence="17">
    <location>
        <begin position="1222"/>
        <end position="1235"/>
    </location>
</feature>
<evidence type="ECO:0000313" key="21">
    <source>
        <dbReference type="EMBL" id="AOZ66245.1"/>
    </source>
</evidence>
<keyword evidence="6" id="KW-1090">Inhibition of host innate immune response by virus</keyword>
<dbReference type="InterPro" id="IPR011545">
    <property type="entry name" value="DEAD/DEAH_box_helicase_dom"/>
</dbReference>
<keyword evidence="5" id="KW-0696">RNA-directed RNA polymerase</keyword>
<dbReference type="InterPro" id="IPR007094">
    <property type="entry name" value="RNA-dir_pol_PSvirus"/>
</dbReference>
<feature type="compositionally biased region" description="Basic and acidic residues" evidence="17">
    <location>
        <begin position="2718"/>
        <end position="2737"/>
    </location>
</feature>
<sequence>MSYQTAATNSNNNKRSLGLLPKYMPRKNMSRSDDFINMDSDIYTMTNSMTSRYNQPKISKLSTSLRIMREDVYGPLGAISTRRNHVYKDLICHKCLDKHNKTCSDEDGLTYSNYVKYKNDIKSRKTIGGFIYKSYFHLKLDCEIIGNYKPVFPYLHELIETSVSFVALINLIEPEEIAEPVTDPVVGGDGYCWKKIFPFSNYGKFMTYAHFKQQLEFKYNGVFKMYVLLIMTEDGNLHLEDVQSFGFGKDEYLGPDLARGAETAIGKAAPPSAWVHVCKLPESHTDLPCWNDSLHNVKIETRETEPNGLINTKFVKVDHSDMTLPHELWNPNKTLVRCSIDNLIETLVTKIEENKSQNKHSTMRYGLCYYSGVLVMYRWRFVDALSNFTRHYSIDEFTVYLRTLNMQINRFKEIRGLSWLKEGIVSTDSDVTDVRLSIDRLIDSTNIYMNGWTNTTRCALVGYTPITMLEKIANDIGLDSSMVNTNQLNNAISDMVNKRVTRAVTKHTDNAIILPSSCPDDIVNDLNNEFGNGTFMRGNTAHHSHVYHHGSRVAVTNMLYNWHPREGLVYDIGGNPNVHLNAGHFNVHSVYSTNKAADNARHIKWVKNATSWAKRNCDVAKQPSVIPGMAKSVLSDQNGVWCDKGLKNCVHSNKAGSFAMSIDTIFHISLEELFDFYVRNMVIHSVHALTIPSDYSYKSSGTLKYNEGHWYKNNDNWTIEFNGESLPYTQSIDKTNVLLNTPLFTLGELVIYCKIGGHRGAHLIIEHFTLLRSELDSLYAQHVMWFNTNMDELFVMIPRIDMDKSKTLMGREPFHLEQVVINIRFYERLLNRLMQSYTWESLLSYAAGLIGRVYATSSGLHMKWDLTNAQVRDHCLVAYWSMNHINESAKPLIQQAERSNRDPDFLTSLWHSLKNWVKDFGSQFDPTGSNAIQDFIAYNKGDTLKLIQMFNNASKSVESLSVATQMVHSRSIIDWVSTDLGMIYEGVNISIDTWRLSTQMLDKLPTVYDLLTYQSSEKMYKRSLCAPQPGCTHNHDTLHSHVTSSHGKSAKCVCCGIFSNVSTNGGCNLCSGNPPCSNKNLKCQHEHTTVNDECCSKKQCTCKKTFVCLCCGLGSMSTYCNVCELTPKNNAEAYPTNSKPKQPHYQHSASMPDTMNDTSARQPEATVPSEDSREFGFKPNSSSSNNPDSDTKFEKNSGNNADMESNVSIPASKPENDKPNVATDNSRENGASPVNDNDDAFKFTKPKLAPLDELYADSSLISYPSPIINITTEERDYKHTNINLLPETYSGAIGVKVINYVNVPGDGHCGAHALARALHVNVESVKKWFSIALGHDDWNSSDELVAYAQSVNTNIITIEKDAAILTRSNEDDIAIAILHGSLIGLGMHWVPCECVIVSYASMFNVRINHTFQDMLAALPVSEVTNDEITAFTYSHSRENLSKILTIGQSLVVDYDYISVNTPGHTTNPLVSDHNTNGVKFITGPTGSGKTTLAHTLIKGKILLVTPLRSAVTTTYNYMATKYKVCCRSNSEWAPNEANNNTCHGYDIVIMTVETLYAGLFSLERGNETYTQLIKNRSIICDEIHDLTPHYARVLTQLPAHKTYLCSATIPGISTNYINTFDTTTSFMANGTFDKWFNNDIERNDINDNTCYIVSTKNETNLIRNKSVSVLNSDTLNKIDINNARKIIATKIAATSVTLPLIKTIIDSGVRIYAEMIFEPIINNKTIRFFNYTKYNYSWLEMIQSRGRVGRVQAGHFFGNCPSDSTPLAADSMLLYSMYTNTVCPSSLQSTWASITQSNYNSIKSKITSLYPTDGTTPEWDSEFITWKSVYNELLVGKKSGLRPRFSDLECSLENIMLNLSNIVGVSNVSKKIGNSVIETSIMWNEIGFDSKLLNNKKIDFNKLVVNVNESQSLINIKKDNNQQLSEKLLLMTVSTIFETITGLIASGSAIVNKNTTANQIGQFIVYPNIMAAEKSLGTKLRDNEIIGIINNSTKNITVNIVKNIPSNDTMIVVSNYRTTHYRAEIAAIEAIVESKNNIMQTLSNSTIYFGAPGTGKTTAIMKHKEGHYITTTNTQMLIKNRSWVPPNAVPYDQDLILVDEVGLMSVTTVLTLAAKCEKLICTADLQQMVNTHSDTHTMYSGYESGLQLLKSFSRNEELTLTYRFGPKTCAMVNRLGFNLKSAVDRDETITSSIGNVRNKKTISNLLFESNPDLIVCSSNALARHIRQITSINTCNFAKCQGLEVDNVLVLIDNLHNNRKDANINEFASLYVALTRHTKRVHIHVSTDDASLLKTLNVTPMLTDISVNNNIGGNWTFNFNIYGKMLDAIVDDLCKSNSFNNGISILREWGSGKISSNTALLRMDNFNINFDPSTLIFNSLHTDITTGLEVCSVSLFGHNVYLFKLFLDDNKTIIELLTSGLPSGTVVRKFMTLTGKKFIKKTGRVTAKLISAIASIMNVPREMYEFVMSFDLEEKHNIGGGINIGHLLGMALLGIKKAVILLIRITKSIKDKVMSSIDGKITAQFLKDYFYAYFNTTHSSDIGGGVWPANVVGLYQACNKAISNTAVHIYDWICDIIKKIVSFMSKNDNCTGTGEQPQTNADPEHTQGDDHDMNDKSILVNKEVITTTNKTSRKLSVTFNDKAINYYNDGNTEFTNLDGESKKLSRAQRATLQLNKHLDINSEKPEVPILTDCDTDEWTDDYELLFDYDEVVKDLETENKQKLDNTSEHVDSDYDHINDGPLLNNEDGNGIASKVKPDEPTDNNDTITSTQASELHNISQQSAKQDTSHITQLADYTYISDVKTKLNFDTFKPNFVGRMVMTVKDDTIVANISLPGAGKFGITVTKLVNKGEHKIIVKDNVSTTDLIMIKNDDGYRVYSHRENNAFSMEAFGTAIKHISKLGGGQNSSAINLISDILKTVYQFGKKLVKLSSYKMLFIAGKVSQRCLMSDNDCLTTYRKLCKRIPTSYKFSKEYEYSTSGGTTLSTIEIMSVNKSPTKLFIAIFEIFGKTRVILYSNNVGLTNILERLLLTTNAQSYNDEVGGSDGAISALLKLGINVKDILYHNNDMGVDEIKKWLYSNPLNSMFSTSNEPTHTSYKSLLYQEMHMHSEIRDKLEKNETSGKKIAFCIASGHGKTTTVNRIRRQNLEFSILDADEVQEQASILMMPFVDKMLNYKAKLEKYTAEHPTLDAMFIHSPICAPHGYKLVTIINDAAVFPVDRVWSQDNVDHLSKCGSVTHVNGYDDLYKLCVSYLNKISTGDITLENGATIVDNIDSILGYDFMHNQPGYDDLFRLPVGTQDRLEFSNGNLGLGQQRVYVTGAHVDVMRPTISKLPSALPNAITSRLMGRQKLRSMHMTIDDYELLMSKMLVNDYKTMLEIFSHDTISINYKDILDWLVNKGNKLQLLETMLKKVVNDEHATDPASISVHYKVENLMKEQVNDVLDQVGRVIVWNNQNINMYACPLINEAKARFKMMLKPDVVYADGMTIADLNESISKYRSKWLLEMDLSKQDRQTDMPILKYEWDLMRRLGVPEDFIEFMTSFMPTFKITGSNNEKAKLPAIHFSGGAMTSIGNEIRNLLLIADCVGNNYSAIYTLGDDSLVLMDTKPDLEYYDRICRSRHNVINTALCDKQCALFLQMIVNRDADGTFYLSHNFQRLKEKIAYSSYPNSSSDWKMKYAAYLMMIGYTKQTYNAMIEMGFATFPHLGTSMSQRVSANAIYNKMPEVAVFNLINDIIQTKNVISEEIIIDTTMIMTRSNLLNGYKRVGPYVDNHTTMLSTLQEYFNDHN</sequence>
<reference evidence="21 22" key="1">
    <citation type="journal article" date="2016" name="Arch. Virol.">
        <title>Molecular characterization of a novel endornavirus from the phytopathogenic fungus Botrytis cinerea.</title>
        <authorList>
            <person name="Hao F."/>
            <person name="Zhou Z."/>
            <person name="Wu M."/>
            <person name="Li G."/>
        </authorList>
    </citation>
    <scope>NUCLEOTIDE SEQUENCE [LARGE SCALE GENOMIC DNA]</scope>
    <source>
        <strain evidence="21 22">HBtom-372</strain>
    </source>
</reference>
<keyword evidence="9" id="KW-0547">Nucleotide-binding</keyword>
<keyword evidence="6" id="KW-0945">Host-virus interaction</keyword>
<dbReference type="InterPro" id="IPR014001">
    <property type="entry name" value="Helicase_ATP-bd"/>
</dbReference>
<dbReference type="SMART" id="SM00487">
    <property type="entry name" value="DEXDc"/>
    <property type="match status" value="1"/>
</dbReference>
<dbReference type="Proteomes" id="UP000242973">
    <property type="component" value="Segment"/>
</dbReference>
<dbReference type="PROSITE" id="PS50507">
    <property type="entry name" value="RDRP_SSRNA_POS"/>
    <property type="match status" value="1"/>
</dbReference>
<evidence type="ECO:0000256" key="9">
    <source>
        <dbReference type="ARBA" id="ARBA00022741"/>
    </source>
</evidence>
<dbReference type="RefSeq" id="YP_009315910.1">
    <property type="nucleotide sequence ID" value="NC_031752.1"/>
</dbReference>
<dbReference type="PROSITE" id="PS51450">
    <property type="entry name" value="LRR"/>
    <property type="match status" value="1"/>
</dbReference>
<dbReference type="GO" id="GO:0006396">
    <property type="term" value="P:RNA processing"/>
    <property type="evidence" value="ECO:0007669"/>
    <property type="project" value="InterPro"/>
</dbReference>
<keyword evidence="10" id="KW-0378">Hydrolase</keyword>
<dbReference type="GO" id="GO:0005524">
    <property type="term" value="F:ATP binding"/>
    <property type="evidence" value="ECO:0007669"/>
    <property type="project" value="UniProtKB-KW"/>
</dbReference>
<dbReference type="GO" id="GO:0003723">
    <property type="term" value="F:RNA binding"/>
    <property type="evidence" value="ECO:0007669"/>
    <property type="project" value="InterPro"/>
</dbReference>
<feature type="region of interest" description="Disordered" evidence="17">
    <location>
        <begin position="2718"/>
        <end position="2766"/>
    </location>
</feature>
<keyword evidence="11" id="KW-0067">ATP-binding</keyword>
<dbReference type="GO" id="GO:0016556">
    <property type="term" value="P:mRNA modification"/>
    <property type="evidence" value="ECO:0007669"/>
    <property type="project" value="InterPro"/>
</dbReference>
<evidence type="ECO:0000256" key="7">
    <source>
        <dbReference type="ARBA" id="ARBA00022679"/>
    </source>
</evidence>
<feature type="compositionally biased region" description="Polar residues" evidence="17">
    <location>
        <begin position="1135"/>
        <end position="1161"/>
    </location>
</feature>
<comment type="subcellular location">
    <subcellularLocation>
        <location evidence="3">Host cell</location>
    </subcellularLocation>
    <subcellularLocation>
        <location evidence="1">Host membrane</location>
        <topology evidence="1">Peripheral membrane protein</topology>
    </subcellularLocation>
    <subcellularLocation>
        <location evidence="2">Virion</location>
    </subcellularLocation>
</comment>
<feature type="region of interest" description="Disordered" evidence="17">
    <location>
        <begin position="2590"/>
        <end position="2613"/>
    </location>
</feature>
<dbReference type="GO" id="GO:0039694">
    <property type="term" value="P:viral RNA genome replication"/>
    <property type="evidence" value="ECO:0007669"/>
    <property type="project" value="InterPro"/>
</dbReference>
<comment type="catalytic activity">
    <reaction evidence="16">
        <text>ATP + H2O = ADP + phosphate + H(+)</text>
        <dbReference type="Rhea" id="RHEA:13065"/>
        <dbReference type="ChEBI" id="CHEBI:15377"/>
        <dbReference type="ChEBI" id="CHEBI:15378"/>
        <dbReference type="ChEBI" id="CHEBI:30616"/>
        <dbReference type="ChEBI" id="CHEBI:43474"/>
        <dbReference type="ChEBI" id="CHEBI:456216"/>
        <dbReference type="EC" id="3.6.4.13"/>
    </reaction>
</comment>
<dbReference type="EMBL" id="KU923747">
    <property type="protein sequence ID" value="AOZ66245.1"/>
    <property type="molecule type" value="Genomic_RNA"/>
</dbReference>
<dbReference type="Pfam" id="PF00978">
    <property type="entry name" value="RdRP_2"/>
    <property type="match status" value="1"/>
</dbReference>
<comment type="catalytic activity">
    <reaction evidence="15">
        <text>a ribonucleoside 5'-triphosphate + H2O = a ribonucleoside 5'-diphosphate + phosphate + H(+)</text>
        <dbReference type="Rhea" id="RHEA:23680"/>
        <dbReference type="ChEBI" id="CHEBI:15377"/>
        <dbReference type="ChEBI" id="CHEBI:15378"/>
        <dbReference type="ChEBI" id="CHEBI:43474"/>
        <dbReference type="ChEBI" id="CHEBI:57930"/>
        <dbReference type="ChEBI" id="CHEBI:61557"/>
        <dbReference type="EC" id="3.6.1.15"/>
    </reaction>
</comment>
<dbReference type="InterPro" id="IPR001611">
    <property type="entry name" value="Leu-rich_rpt"/>
</dbReference>
<keyword evidence="8" id="KW-0548">Nucleotidyltransferase</keyword>
<evidence type="ECO:0000259" key="19">
    <source>
        <dbReference type="PROSITE" id="PS51192"/>
    </source>
</evidence>
<evidence type="ECO:0000256" key="12">
    <source>
        <dbReference type="ARBA" id="ARBA00022844"/>
    </source>
</evidence>
<evidence type="ECO:0000256" key="8">
    <source>
        <dbReference type="ARBA" id="ARBA00022695"/>
    </source>
</evidence>
<dbReference type="PROSITE" id="PS51743">
    <property type="entry name" value="ALPHAVIRUS_MT"/>
    <property type="match status" value="1"/>
</dbReference>
<evidence type="ECO:0000256" key="5">
    <source>
        <dbReference type="ARBA" id="ARBA00022484"/>
    </source>
</evidence>
<feature type="domain" description="Helicase ATP-binding" evidence="19">
    <location>
        <begin position="1470"/>
        <end position="1627"/>
    </location>
</feature>
<dbReference type="CDD" id="cd23255">
    <property type="entry name" value="Endornaviridae_RdRp"/>
    <property type="match status" value="1"/>
</dbReference>
<dbReference type="GO" id="GO:0017111">
    <property type="term" value="F:ribonucleoside triphosphate phosphatase activity"/>
    <property type="evidence" value="ECO:0007669"/>
    <property type="project" value="UniProtKB-EC"/>
</dbReference>
<evidence type="ECO:0000256" key="3">
    <source>
        <dbReference type="ARBA" id="ARBA00004340"/>
    </source>
</evidence>
<dbReference type="Pfam" id="PF00270">
    <property type="entry name" value="DEAD"/>
    <property type="match status" value="1"/>
</dbReference>
<accession>A0A1I9SH80</accession>
<keyword evidence="14" id="KW-0899">Viral immunoevasion</keyword>
<evidence type="ECO:0000256" key="16">
    <source>
        <dbReference type="ARBA" id="ARBA00047984"/>
    </source>
</evidence>
<dbReference type="GO" id="GO:0043657">
    <property type="term" value="C:host cell"/>
    <property type="evidence" value="ECO:0007669"/>
    <property type="project" value="UniProtKB-SubCell"/>
</dbReference>
<evidence type="ECO:0000313" key="22">
    <source>
        <dbReference type="Proteomes" id="UP000242973"/>
    </source>
</evidence>
<feature type="compositionally biased region" description="Low complexity" evidence="17">
    <location>
        <begin position="1179"/>
        <end position="1188"/>
    </location>
</feature>
<dbReference type="Pfam" id="PF01443">
    <property type="entry name" value="Viral_helicase1"/>
    <property type="match status" value="1"/>
</dbReference>
<evidence type="ECO:0000256" key="10">
    <source>
        <dbReference type="ARBA" id="ARBA00022801"/>
    </source>
</evidence>
<name>A0A1I9SH80_9VIRU</name>
<evidence type="ECO:0000259" key="18">
    <source>
        <dbReference type="PROSITE" id="PS50507"/>
    </source>
</evidence>
<dbReference type="GO" id="GO:0006351">
    <property type="term" value="P:DNA-templated transcription"/>
    <property type="evidence" value="ECO:0007669"/>
    <property type="project" value="InterPro"/>
</dbReference>
<dbReference type="Gene3D" id="3.40.50.300">
    <property type="entry name" value="P-loop containing nucleotide triphosphate hydrolases"/>
    <property type="match status" value="3"/>
</dbReference>
<dbReference type="Pfam" id="PF01660">
    <property type="entry name" value="Vmethyltransf"/>
    <property type="match status" value="1"/>
</dbReference>
<dbReference type="InterPro" id="IPR027417">
    <property type="entry name" value="P-loop_NTPase"/>
</dbReference>
<feature type="compositionally biased region" description="Basic and acidic residues" evidence="17">
    <location>
        <begin position="2601"/>
        <end position="2613"/>
    </location>
</feature>
<dbReference type="InterPro" id="IPR001788">
    <property type="entry name" value="RNA-dep_RNA_pol_alsuvir"/>
</dbReference>
<feature type="compositionally biased region" description="Polar residues" evidence="17">
    <location>
        <begin position="1196"/>
        <end position="1209"/>
    </location>
</feature>
<evidence type="ECO:0000259" key="20">
    <source>
        <dbReference type="PROSITE" id="PS51743"/>
    </source>
</evidence>
<dbReference type="GO" id="GO:0008174">
    <property type="term" value="F:mRNA methyltransferase activity"/>
    <property type="evidence" value="ECO:0007669"/>
    <property type="project" value="UniProtKB-UniRule"/>
</dbReference>
<dbReference type="GO" id="GO:0003724">
    <property type="term" value="F:RNA helicase activity"/>
    <property type="evidence" value="ECO:0007669"/>
    <property type="project" value="UniProtKB-EC"/>
</dbReference>
<keyword evidence="22" id="KW-1185">Reference proteome</keyword>